<dbReference type="InterPro" id="IPR029044">
    <property type="entry name" value="Nucleotide-diphossugar_trans"/>
</dbReference>
<evidence type="ECO:0000256" key="2">
    <source>
        <dbReference type="ARBA" id="ARBA00022676"/>
    </source>
</evidence>
<dbReference type="SUPFAM" id="SSF53448">
    <property type="entry name" value="Nucleotide-diphospho-sugar transferases"/>
    <property type="match status" value="1"/>
</dbReference>
<dbReference type="Proteomes" id="UP000019460">
    <property type="component" value="Unassembled WGS sequence"/>
</dbReference>
<comment type="similarity">
    <text evidence="1">Belongs to the glycosyltransferase 2 family.</text>
</comment>
<organism evidence="5 6">
    <name type="scientific">Imhoffiella purpurea</name>
    <dbReference type="NCBI Taxonomy" id="1249627"/>
    <lineage>
        <taxon>Bacteria</taxon>
        <taxon>Pseudomonadati</taxon>
        <taxon>Pseudomonadota</taxon>
        <taxon>Gammaproteobacteria</taxon>
        <taxon>Chromatiales</taxon>
        <taxon>Chromatiaceae</taxon>
        <taxon>Imhoffiella</taxon>
    </lineage>
</organism>
<dbReference type="RefSeq" id="WP_052347888.1">
    <property type="nucleotide sequence ID" value="NZ_AONC01000017.1"/>
</dbReference>
<evidence type="ECO:0000256" key="3">
    <source>
        <dbReference type="ARBA" id="ARBA00022679"/>
    </source>
</evidence>
<dbReference type="PANTHER" id="PTHR43179">
    <property type="entry name" value="RHAMNOSYLTRANSFERASE WBBL"/>
    <property type="match status" value="1"/>
</dbReference>
<dbReference type="STRING" id="1249627.D779_0733"/>
<proteinExistence type="inferred from homology"/>
<dbReference type="Pfam" id="PF00535">
    <property type="entry name" value="Glycos_transf_2"/>
    <property type="match status" value="1"/>
</dbReference>
<gene>
    <name evidence="5" type="ORF">D779_0733</name>
</gene>
<evidence type="ECO:0000313" key="6">
    <source>
        <dbReference type="Proteomes" id="UP000019460"/>
    </source>
</evidence>
<sequence length="368" mass="40505">MDPTRIEAGATPVAHLPPRLETRSGGGVGVAIVNYNTTACTLRCLESLRRLTQAPDWILVLDNGPRDPSLREAIDAFAPYERSDLRLFHSEVNLGFAAGCNLLIGHLLAEPGCASVILLNNDAVAMPDLVERLADALDADPAAGMAGGRVHRLDDPDRIDTLGISIYASLMPADRYDLADPYLGPSGGCAIIARACLDDLRRSAGYWFDPRFFCYCEDTDLVLRANRLGYRPRYVDAVVALHEGQASSGRGYNRFIAYHGIRNSVWMIAKSVPAPLLLKYGALLLLAHLMTIARHLLSGSPRLLIDAYGDAFRRLPEMIGERGRLRLGARIGARVLDSRIAPRFYRRGYLGLVGRQLLARYRLERQGL</sequence>
<dbReference type="AlphaFoldDB" id="W9W032"/>
<dbReference type="InterPro" id="IPR001173">
    <property type="entry name" value="Glyco_trans_2-like"/>
</dbReference>
<keyword evidence="2" id="KW-0328">Glycosyltransferase</keyword>
<dbReference type="PANTHER" id="PTHR43179:SF12">
    <property type="entry name" value="GALACTOFURANOSYLTRANSFERASE GLFT2"/>
    <property type="match status" value="1"/>
</dbReference>
<accession>W9W032</accession>
<name>W9W032_9GAMM</name>
<dbReference type="Gene3D" id="3.90.550.10">
    <property type="entry name" value="Spore Coat Polysaccharide Biosynthesis Protein SpsA, Chain A"/>
    <property type="match status" value="1"/>
</dbReference>
<keyword evidence="3 5" id="KW-0808">Transferase</keyword>
<dbReference type="eggNOG" id="COG1216">
    <property type="taxonomic scope" value="Bacteria"/>
</dbReference>
<evidence type="ECO:0000259" key="4">
    <source>
        <dbReference type="Pfam" id="PF00535"/>
    </source>
</evidence>
<reference evidence="5 6" key="1">
    <citation type="submission" date="2012-11" db="EMBL/GenBank/DDBJ databases">
        <title>Genome assembly of Thiorhodococcus sp. AK35.</title>
        <authorList>
            <person name="Nupur N."/>
            <person name="Khatri I."/>
            <person name="Subramanian S."/>
            <person name="Pinnaka A."/>
        </authorList>
    </citation>
    <scope>NUCLEOTIDE SEQUENCE [LARGE SCALE GENOMIC DNA]</scope>
    <source>
        <strain evidence="5 6">AK35</strain>
    </source>
</reference>
<dbReference type="EMBL" id="AONC01000017">
    <property type="protein sequence ID" value="EXJ15985.1"/>
    <property type="molecule type" value="Genomic_DNA"/>
</dbReference>
<evidence type="ECO:0000256" key="1">
    <source>
        <dbReference type="ARBA" id="ARBA00006739"/>
    </source>
</evidence>
<protein>
    <submittedName>
        <fullName evidence="5">Glycosyl transferase, family 2</fullName>
    </submittedName>
</protein>
<comment type="caution">
    <text evidence="5">The sequence shown here is derived from an EMBL/GenBank/DDBJ whole genome shotgun (WGS) entry which is preliminary data.</text>
</comment>
<feature type="domain" description="Glycosyltransferase 2-like" evidence="4">
    <location>
        <begin position="30"/>
        <end position="197"/>
    </location>
</feature>
<evidence type="ECO:0000313" key="5">
    <source>
        <dbReference type="EMBL" id="EXJ15985.1"/>
    </source>
</evidence>
<dbReference type="OrthoDB" id="9771846at2"/>
<keyword evidence="6" id="KW-1185">Reference proteome</keyword>
<dbReference type="GO" id="GO:0016757">
    <property type="term" value="F:glycosyltransferase activity"/>
    <property type="evidence" value="ECO:0007669"/>
    <property type="project" value="UniProtKB-KW"/>
</dbReference>